<proteinExistence type="predicted"/>
<gene>
    <name evidence="1" type="ORF">FHS28_003657</name>
</gene>
<accession>A0ABR6GVV4</accession>
<dbReference type="Proteomes" id="UP000574369">
    <property type="component" value="Unassembled WGS sequence"/>
</dbReference>
<keyword evidence="2" id="KW-1185">Reference proteome</keyword>
<dbReference type="Gene3D" id="1.25.40.290">
    <property type="entry name" value="ARM repeat domains"/>
    <property type="match status" value="1"/>
</dbReference>
<protein>
    <submittedName>
        <fullName evidence="1">3-methyladenine DNA glycosylase AlkC</fullName>
    </submittedName>
</protein>
<name>A0ABR6GVV4_9BURK</name>
<comment type="caution">
    <text evidence="1">The sequence shown here is derived from an EMBL/GenBank/DDBJ whole genome shotgun (WGS) entry which is preliminary data.</text>
</comment>
<sequence>MPLDTSAPLLKDLINPTALREAAGHFQALTPSFDRRRFLAKATDGLDDLSILQRVHRVAESLALALPGSYAEQLAVVVDAGPRLSGAFFNMALGDFVASFGLADPTRSLKALRRLTPYGTAEFAVRPFLRQDLDGTLRVMRTWAEDRNEHVRRLASEGCRPRLPWSFRLEPLVADPTPLAPLLRTLRQDSSLYVRRSVANSLNDITKDHPDWVFAHVNDWELDHAHCAWIVKHALRSQIKKGDPRALRLIGASDGAEVAVESLSISPSTVALGGEVEIRFDLRSLASSEQRLVVDYVVHYVKKNGAASPKVFKLKTVTLPAGASLPIRIRRALRNFTTRVHYAGEHRVEVMVNGQRMASGAFTLTLAELAP</sequence>
<dbReference type="EMBL" id="JACHXO010000007">
    <property type="protein sequence ID" value="MBB3196245.1"/>
    <property type="molecule type" value="Genomic_DNA"/>
</dbReference>
<dbReference type="InterPro" id="IPR016024">
    <property type="entry name" value="ARM-type_fold"/>
</dbReference>
<dbReference type="RefSeq" id="WP_088454293.1">
    <property type="nucleotide sequence ID" value="NZ_JACHXO010000007.1"/>
</dbReference>
<dbReference type="SUPFAM" id="SSF48371">
    <property type="entry name" value="ARM repeat"/>
    <property type="match status" value="1"/>
</dbReference>
<evidence type="ECO:0000313" key="2">
    <source>
        <dbReference type="Proteomes" id="UP000574369"/>
    </source>
</evidence>
<dbReference type="Pfam" id="PF08713">
    <property type="entry name" value="DNA_alkylation"/>
    <property type="match status" value="1"/>
</dbReference>
<evidence type="ECO:0000313" key="1">
    <source>
        <dbReference type="EMBL" id="MBB3196245.1"/>
    </source>
</evidence>
<dbReference type="InterPro" id="IPR014825">
    <property type="entry name" value="DNA_alkylation"/>
</dbReference>
<organism evidence="1 2">
    <name type="scientific">Roseateles terrae</name>
    <dbReference type="NCBI Taxonomy" id="431060"/>
    <lineage>
        <taxon>Bacteria</taxon>
        <taxon>Pseudomonadati</taxon>
        <taxon>Pseudomonadota</taxon>
        <taxon>Betaproteobacteria</taxon>
        <taxon>Burkholderiales</taxon>
        <taxon>Sphaerotilaceae</taxon>
        <taxon>Roseateles</taxon>
    </lineage>
</organism>
<reference evidence="1 2" key="1">
    <citation type="submission" date="2020-08" db="EMBL/GenBank/DDBJ databases">
        <title>Genomic Encyclopedia of Type Strains, Phase III (KMG-III): the genomes of soil and plant-associated and newly described type strains.</title>
        <authorList>
            <person name="Whitman W."/>
        </authorList>
    </citation>
    <scope>NUCLEOTIDE SEQUENCE [LARGE SCALE GENOMIC DNA]</scope>
    <source>
        <strain evidence="1 2">CECT 7247</strain>
    </source>
</reference>